<evidence type="ECO:0000256" key="1">
    <source>
        <dbReference type="SAM" id="Phobius"/>
    </source>
</evidence>
<feature type="non-terminal residue" evidence="2">
    <location>
        <position position="1"/>
    </location>
</feature>
<gene>
    <name evidence="2" type="ORF">SPARVUS_LOCUS9120054</name>
</gene>
<comment type="caution">
    <text evidence="2">The sequence shown here is derived from an EMBL/GenBank/DDBJ whole genome shotgun (WGS) entry which is preliminary data.</text>
</comment>
<proteinExistence type="predicted"/>
<keyword evidence="1" id="KW-0812">Transmembrane</keyword>
<sequence>ILFKCTVDNTTVYIFFFFVFFLFINLLNVLYVHIVNAGSEETKYSECRVRGDRI</sequence>
<dbReference type="Proteomes" id="UP001162483">
    <property type="component" value="Unassembled WGS sequence"/>
</dbReference>
<keyword evidence="1" id="KW-1133">Transmembrane helix</keyword>
<accession>A0ABN9E485</accession>
<feature type="transmembrane region" description="Helical" evidence="1">
    <location>
        <begin position="12"/>
        <end position="34"/>
    </location>
</feature>
<reference evidence="2" key="1">
    <citation type="submission" date="2023-05" db="EMBL/GenBank/DDBJ databases">
        <authorList>
            <person name="Stuckert A."/>
        </authorList>
    </citation>
    <scope>NUCLEOTIDE SEQUENCE</scope>
</reference>
<dbReference type="EMBL" id="CATNWA010015111">
    <property type="protein sequence ID" value="CAI9579594.1"/>
    <property type="molecule type" value="Genomic_DNA"/>
</dbReference>
<keyword evidence="3" id="KW-1185">Reference proteome</keyword>
<organism evidence="2 3">
    <name type="scientific">Staurois parvus</name>
    <dbReference type="NCBI Taxonomy" id="386267"/>
    <lineage>
        <taxon>Eukaryota</taxon>
        <taxon>Metazoa</taxon>
        <taxon>Chordata</taxon>
        <taxon>Craniata</taxon>
        <taxon>Vertebrata</taxon>
        <taxon>Euteleostomi</taxon>
        <taxon>Amphibia</taxon>
        <taxon>Batrachia</taxon>
        <taxon>Anura</taxon>
        <taxon>Neobatrachia</taxon>
        <taxon>Ranoidea</taxon>
        <taxon>Ranidae</taxon>
        <taxon>Staurois</taxon>
    </lineage>
</organism>
<protein>
    <submittedName>
        <fullName evidence="2">Uncharacterized protein</fullName>
    </submittedName>
</protein>
<evidence type="ECO:0000313" key="2">
    <source>
        <dbReference type="EMBL" id="CAI9579594.1"/>
    </source>
</evidence>
<name>A0ABN9E485_9NEOB</name>
<keyword evidence="1" id="KW-0472">Membrane</keyword>
<evidence type="ECO:0000313" key="3">
    <source>
        <dbReference type="Proteomes" id="UP001162483"/>
    </source>
</evidence>